<dbReference type="EMBL" id="CM042039">
    <property type="protein sequence ID" value="KAI3725036.1"/>
    <property type="molecule type" value="Genomic_DNA"/>
</dbReference>
<evidence type="ECO:0000313" key="2">
    <source>
        <dbReference type="Proteomes" id="UP001056120"/>
    </source>
</evidence>
<proteinExistence type="predicted"/>
<name>A0ACB9BSP1_9ASTR</name>
<organism evidence="1 2">
    <name type="scientific">Smallanthus sonchifolius</name>
    <dbReference type="NCBI Taxonomy" id="185202"/>
    <lineage>
        <taxon>Eukaryota</taxon>
        <taxon>Viridiplantae</taxon>
        <taxon>Streptophyta</taxon>
        <taxon>Embryophyta</taxon>
        <taxon>Tracheophyta</taxon>
        <taxon>Spermatophyta</taxon>
        <taxon>Magnoliopsida</taxon>
        <taxon>eudicotyledons</taxon>
        <taxon>Gunneridae</taxon>
        <taxon>Pentapetalae</taxon>
        <taxon>asterids</taxon>
        <taxon>campanulids</taxon>
        <taxon>Asterales</taxon>
        <taxon>Asteraceae</taxon>
        <taxon>Asteroideae</taxon>
        <taxon>Heliantheae alliance</taxon>
        <taxon>Millerieae</taxon>
        <taxon>Smallanthus</taxon>
    </lineage>
</organism>
<comment type="caution">
    <text evidence="1">The sequence shown here is derived from an EMBL/GenBank/DDBJ whole genome shotgun (WGS) entry which is preliminary data.</text>
</comment>
<keyword evidence="2" id="KW-1185">Reference proteome</keyword>
<dbReference type="Proteomes" id="UP001056120">
    <property type="component" value="Linkage Group LG22"/>
</dbReference>
<reference evidence="2" key="1">
    <citation type="journal article" date="2022" name="Mol. Ecol. Resour.">
        <title>The genomes of chicory, endive, great burdock and yacon provide insights into Asteraceae palaeo-polyploidization history and plant inulin production.</title>
        <authorList>
            <person name="Fan W."/>
            <person name="Wang S."/>
            <person name="Wang H."/>
            <person name="Wang A."/>
            <person name="Jiang F."/>
            <person name="Liu H."/>
            <person name="Zhao H."/>
            <person name="Xu D."/>
            <person name="Zhang Y."/>
        </authorList>
    </citation>
    <scope>NUCLEOTIDE SEQUENCE [LARGE SCALE GENOMIC DNA]</scope>
    <source>
        <strain evidence="2">cv. Yunnan</strain>
    </source>
</reference>
<gene>
    <name evidence="1" type="ORF">L1987_64809</name>
</gene>
<sequence>MFGFEGCGWAAVRHRSEGGRGKQADDRMMVTGSGDSCARRTRWCSAVVVATEVVVPWRRETEDNVDGGHYDHCRDSLELD</sequence>
<accession>A0ACB9BSP1</accession>
<evidence type="ECO:0000313" key="1">
    <source>
        <dbReference type="EMBL" id="KAI3725036.1"/>
    </source>
</evidence>
<protein>
    <submittedName>
        <fullName evidence="1">Uncharacterized protein</fullName>
    </submittedName>
</protein>
<reference evidence="1 2" key="2">
    <citation type="journal article" date="2022" name="Mol. Ecol. Resour.">
        <title>The genomes of chicory, endive, great burdock and yacon provide insights into Asteraceae paleo-polyploidization history and plant inulin production.</title>
        <authorList>
            <person name="Fan W."/>
            <person name="Wang S."/>
            <person name="Wang H."/>
            <person name="Wang A."/>
            <person name="Jiang F."/>
            <person name="Liu H."/>
            <person name="Zhao H."/>
            <person name="Xu D."/>
            <person name="Zhang Y."/>
        </authorList>
    </citation>
    <scope>NUCLEOTIDE SEQUENCE [LARGE SCALE GENOMIC DNA]</scope>
    <source>
        <strain evidence="2">cv. Yunnan</strain>
        <tissue evidence="1">Leaves</tissue>
    </source>
</reference>